<dbReference type="InterPro" id="IPR001995">
    <property type="entry name" value="Peptidase_A2_cat"/>
</dbReference>
<evidence type="ECO:0000256" key="1">
    <source>
        <dbReference type="SAM" id="Coils"/>
    </source>
</evidence>
<dbReference type="Gene3D" id="3.10.10.10">
    <property type="entry name" value="HIV Type 1 Reverse Transcriptase, subunit A, domain 1"/>
    <property type="match status" value="1"/>
</dbReference>
<dbReference type="Gene3D" id="3.30.420.10">
    <property type="entry name" value="Ribonuclease H-like superfamily/Ribonuclease H"/>
    <property type="match status" value="1"/>
</dbReference>
<dbReference type="InterPro" id="IPR043128">
    <property type="entry name" value="Rev_trsase/Diguanyl_cyclase"/>
</dbReference>
<dbReference type="InterPro" id="IPR036397">
    <property type="entry name" value="RNaseH_sf"/>
</dbReference>
<evidence type="ECO:0000313" key="4">
    <source>
        <dbReference type="Proteomes" id="UP000829291"/>
    </source>
</evidence>
<dbReference type="RefSeq" id="XP_046595339.1">
    <property type="nucleotide sequence ID" value="XM_046739383.1"/>
</dbReference>
<dbReference type="PANTHER" id="PTHR47331:SF5">
    <property type="entry name" value="RIBONUCLEASE H"/>
    <property type="match status" value="1"/>
</dbReference>
<keyword evidence="4" id="KW-1185">Reference proteome</keyword>
<dbReference type="Proteomes" id="UP000829291">
    <property type="component" value="Chromosome 5"/>
</dbReference>
<evidence type="ECO:0000259" key="3">
    <source>
        <dbReference type="PROSITE" id="PS50175"/>
    </source>
</evidence>
<keyword evidence="1" id="KW-0175">Coiled coil</keyword>
<feature type="coiled-coil region" evidence="1">
    <location>
        <begin position="76"/>
        <end position="103"/>
    </location>
</feature>
<gene>
    <name evidence="5" type="primary">LOC107223614</name>
</gene>
<dbReference type="PROSITE" id="PS50175">
    <property type="entry name" value="ASP_PROT_RETROV"/>
    <property type="match status" value="1"/>
</dbReference>
<accession>A0ABM3G4Z3</accession>
<dbReference type="SUPFAM" id="SSF56672">
    <property type="entry name" value="DNA/RNA polymerases"/>
    <property type="match status" value="1"/>
</dbReference>
<name>A0ABM3G4Z3_NEOLC</name>
<dbReference type="Pfam" id="PF05380">
    <property type="entry name" value="Peptidase_A17"/>
    <property type="match status" value="2"/>
</dbReference>
<dbReference type="GeneID" id="107223614"/>
<dbReference type="InterPro" id="IPR043502">
    <property type="entry name" value="DNA/RNA_pol_sf"/>
</dbReference>
<sequence>MYDTYDSASDTYSNTKKLLSELKVRVNRNSAPDNLTSQGSLPRIPLPTFSGKYSEWKSFSDLFLSFVGNREDISKVEKLVRLKSALKDEAASLLSNVSVAEDNYAPAWRTLIERYKNRRLLTSSHLNRLLGLTSLPRKSAQGLLALVSTTKEVLDALKALGLPVVHWDCIVVHVLTRILDSNTREVWEVRLGSRLVVPSLTEFLEFIAAQAQALENCERETAPSKAPANATKRPSYTHTASGTVQGDNDKAQPSSDKYTCLCCNGKHYITTCARFLSMTSADRRSLVEKSRLCYNCLGPHGANSCRSVKRCQKCEGKHHSLIHQGSPGDRTKAAPATTMAAATSDQPSTSDVKEGSLKVSETPPPPQPSRTSNHGQRAFSKKDAAQFSLNSEDFPQAVLLATARATAFNDDQGLSQAVRLLIDPGSELSFISEQVVNDLRLQRKAAAVSIIGIGGFNTGPTRGVVSLRIQSLLTDDSVTIYAYILMRLTTILPSFSSETIKRDLFNNLPLSDSKFLYQGPINALIGADAYDEIIEPQIVKSDSHGLIAQQTKLGWVISGPVDATVRHVRASHSAVRSGGSEDEDLSQIIQRYWIQEEISSTAGAETNPDDLICEQHFKDTHSRESTDRYIVRLPFKESTSLLGESKATALRCLRRVAKRLSTDASYRQLYTEFIKEHESLGHMEAVSDHSETSAAIYLPHLGVLKEDRVTTKLRVVFNGSCRTSSGVSINEILHAGGKLQVDASDVLIWLRRSRWIFETDIVKMFRQIKVHQDDWDYQRILWFDEDENFVTFRLTTVTYGMTCAPWLSLRVLHQLTEDEGHRFPLAVPSLTQGRYVDDIFGGSDTRDDIKAVILDLIGICNAGGFPLQKWNSNCPEILNELGLQPSPDTTIQFDDKAVSVLGMCWHPASNSLRFKAKVFASPTFKKRSVLSEISQVYDPLGFISPVIIRGKILIQELWLLKLQMTSLDTVFHLHGFSDASVAAMSAVVYIRTEHQGQPTTVSLVCAKTKVTPIKKPVIARLELTAALMLSKLMAYAQRMLGPSLEAEGVCAESGSKNSRNHPSRTVASRRWDRKSGGLRLKGYLALGPGKSPPLVDGPVMASVWDLLERYSRLSKLLQVTATVKRAIRRLRREKIYETSVLDTQELEEARIFWIKAIQNQFYGGVIKTLQDGFNVPTSDPIFRLTPFVDQQGILRIGGRLKFSNLSDEEKRPAILPRTSKFTDLIVEDAHKRTLHGGTRLTLACTRADKQLRRLFEQASAENNHLSASLASHGTKWIFNPAAAPHFGGKWEAAVKSVKHHLKRIMGDSILTYEEFTTLLVQIEAILNSRPLCPISDDPKDLAALTPGHFLIEESLITVPEPDCAIEIKLSTELWKQSNYSDNTHITTDLVIHQLILTPPQA</sequence>
<reference evidence="5" key="1">
    <citation type="submission" date="2025-08" db="UniProtKB">
        <authorList>
            <consortium name="RefSeq"/>
        </authorList>
    </citation>
    <scope>IDENTIFICATION</scope>
    <source>
        <tissue evidence="5">Thorax and Abdomen</tissue>
    </source>
</reference>
<evidence type="ECO:0000256" key="2">
    <source>
        <dbReference type="SAM" id="MobiDB-lite"/>
    </source>
</evidence>
<dbReference type="InterPro" id="IPR008042">
    <property type="entry name" value="Retrotrans_Pao"/>
</dbReference>
<dbReference type="Pfam" id="PF03564">
    <property type="entry name" value="DUF1759"/>
    <property type="match status" value="1"/>
</dbReference>
<feature type="compositionally biased region" description="Low complexity" evidence="2">
    <location>
        <begin position="333"/>
        <end position="343"/>
    </location>
</feature>
<dbReference type="PANTHER" id="PTHR47331">
    <property type="entry name" value="PHD-TYPE DOMAIN-CONTAINING PROTEIN"/>
    <property type="match status" value="1"/>
</dbReference>
<feature type="domain" description="Peptidase A2" evidence="3">
    <location>
        <begin position="418"/>
        <end position="504"/>
    </location>
</feature>
<evidence type="ECO:0000313" key="5">
    <source>
        <dbReference type="RefSeq" id="XP_046595339.1"/>
    </source>
</evidence>
<feature type="region of interest" description="Disordered" evidence="2">
    <location>
        <begin position="319"/>
        <end position="382"/>
    </location>
</feature>
<dbReference type="Gene3D" id="3.30.70.270">
    <property type="match status" value="1"/>
</dbReference>
<proteinExistence type="predicted"/>
<dbReference type="InterPro" id="IPR005312">
    <property type="entry name" value="DUF1759"/>
</dbReference>
<feature type="compositionally biased region" description="Polar residues" evidence="2">
    <location>
        <begin position="232"/>
        <end position="253"/>
    </location>
</feature>
<organism evidence="4 5">
    <name type="scientific">Neodiprion lecontei</name>
    <name type="common">Redheaded pine sawfly</name>
    <dbReference type="NCBI Taxonomy" id="441921"/>
    <lineage>
        <taxon>Eukaryota</taxon>
        <taxon>Metazoa</taxon>
        <taxon>Ecdysozoa</taxon>
        <taxon>Arthropoda</taxon>
        <taxon>Hexapoda</taxon>
        <taxon>Insecta</taxon>
        <taxon>Pterygota</taxon>
        <taxon>Neoptera</taxon>
        <taxon>Endopterygota</taxon>
        <taxon>Hymenoptera</taxon>
        <taxon>Tenthredinoidea</taxon>
        <taxon>Diprionidae</taxon>
        <taxon>Diprioninae</taxon>
        <taxon>Neodiprion</taxon>
    </lineage>
</organism>
<feature type="region of interest" description="Disordered" evidence="2">
    <location>
        <begin position="220"/>
        <end position="253"/>
    </location>
</feature>
<protein>
    <submittedName>
        <fullName evidence="5">Uncharacterized protein LOC107223614</fullName>
    </submittedName>
</protein>